<accession>A0A9Q9RMM8</accession>
<dbReference type="EMBL" id="CABFJX010000290">
    <property type="protein sequence ID" value="VTT70447.1"/>
    <property type="molecule type" value="Genomic_DNA"/>
</dbReference>
<reference evidence="1" key="1">
    <citation type="submission" date="2019-05" db="EMBL/GenBank/DDBJ databases">
        <authorList>
            <person name="Piombo E."/>
        </authorList>
    </citation>
    <scope>NUCLEOTIDE SEQUENCE</scope>
    <source>
        <strain evidence="1">C2S</strain>
    </source>
</reference>
<protein>
    <submittedName>
        <fullName evidence="1">Uncharacterized protein</fullName>
    </submittedName>
</protein>
<gene>
    <name evidence="1" type="ORF">C2S_8010</name>
</gene>
<evidence type="ECO:0000313" key="2">
    <source>
        <dbReference type="Proteomes" id="UP000760494"/>
    </source>
</evidence>
<organism evidence="1 2">
    <name type="scientific">Fusarium fujikuroi</name>
    <name type="common">Bakanae and foot rot disease fungus</name>
    <name type="synonym">Gibberella fujikuroi</name>
    <dbReference type="NCBI Taxonomy" id="5127"/>
    <lineage>
        <taxon>Eukaryota</taxon>
        <taxon>Fungi</taxon>
        <taxon>Dikarya</taxon>
        <taxon>Ascomycota</taxon>
        <taxon>Pezizomycotina</taxon>
        <taxon>Sordariomycetes</taxon>
        <taxon>Hypocreomycetidae</taxon>
        <taxon>Hypocreales</taxon>
        <taxon>Nectriaceae</taxon>
        <taxon>Fusarium</taxon>
        <taxon>Fusarium fujikuroi species complex</taxon>
    </lineage>
</organism>
<comment type="caution">
    <text evidence="1">The sequence shown here is derived from an EMBL/GenBank/DDBJ whole genome shotgun (WGS) entry which is preliminary data.</text>
</comment>
<proteinExistence type="predicted"/>
<evidence type="ECO:0000313" key="1">
    <source>
        <dbReference type="EMBL" id="VTT70447.1"/>
    </source>
</evidence>
<name>A0A9Q9RMM8_FUSFU</name>
<dbReference type="AlphaFoldDB" id="A0A9Q9RMM8"/>
<sequence>MAAIGIRYYKLRNAGIACIIWPQLRKESNTGETVWDGRKKDESKYRLVINTSVTVDLSTTGISPETKFFLSENTFFGTDMWDSNQAFFYDPNSNVTACATKWGGVHDGKEQRIDMSMAAEAEAYTATVADQEIEELLNTSFGDELDGGSDGQELWEGIAKRAAKPIPKVIVAGTELIMAFLIAKGYSVRKETMTLPDGREGLNAPPADKK</sequence>
<dbReference type="Proteomes" id="UP000760494">
    <property type="component" value="Unassembled WGS sequence"/>
</dbReference>